<dbReference type="InterPro" id="IPR051218">
    <property type="entry name" value="Sec_MonoDiacylglyc_Lipase"/>
</dbReference>
<protein>
    <submittedName>
        <fullName evidence="3">TSA: Wollemia nobilis Ref_Wollemi_Transcript_5654_1404 transcribed RNA sequence</fullName>
    </submittedName>
</protein>
<proteinExistence type="predicted"/>
<dbReference type="InterPro" id="IPR002921">
    <property type="entry name" value="Fungal_lipase-type"/>
</dbReference>
<feature type="signal peptide" evidence="1">
    <location>
        <begin position="1"/>
        <end position="27"/>
    </location>
</feature>
<feature type="domain" description="Fungal lipase-type" evidence="2">
    <location>
        <begin position="113"/>
        <end position="251"/>
    </location>
</feature>
<accession>A0A0C9S865</accession>
<evidence type="ECO:0000313" key="3">
    <source>
        <dbReference type="EMBL" id="JAG88772.1"/>
    </source>
</evidence>
<dbReference type="SUPFAM" id="SSF53474">
    <property type="entry name" value="alpha/beta-Hydrolases"/>
    <property type="match status" value="1"/>
</dbReference>
<dbReference type="CDD" id="cd00519">
    <property type="entry name" value="Lipase_3"/>
    <property type="match status" value="1"/>
</dbReference>
<dbReference type="Pfam" id="PF01764">
    <property type="entry name" value="Lipase_3"/>
    <property type="match status" value="1"/>
</dbReference>
<reference evidence="3" key="1">
    <citation type="submission" date="2015-02" db="EMBL/GenBank/DDBJ databases">
        <title>A transcriptome of Wollemia nobilis - a relic of Gondwana.</title>
        <authorList>
            <person name="Chia J.Y."/>
            <person name="Leong Y.S."/>
            <person name="Abdul Karim S."/>
            <person name="Wan Azmi N."/>
            <person name="Hercus R."/>
            <person name="Croft L."/>
        </authorList>
    </citation>
    <scope>NUCLEOTIDE SEQUENCE</scope>
    <source>
        <strain evidence="3">MaeBrown</strain>
        <tissue evidence="3">Leaf</tissue>
    </source>
</reference>
<dbReference type="EMBL" id="GCHU01005616">
    <property type="protein sequence ID" value="JAG88772.1"/>
    <property type="molecule type" value="Transcribed_RNA"/>
</dbReference>
<name>A0A0C9S865_9CONI</name>
<dbReference type="PANTHER" id="PTHR45856">
    <property type="entry name" value="ALPHA/BETA-HYDROLASES SUPERFAMILY PROTEIN"/>
    <property type="match status" value="1"/>
</dbReference>
<dbReference type="Gene3D" id="3.40.50.1820">
    <property type="entry name" value="alpha/beta hydrolase"/>
    <property type="match status" value="1"/>
</dbReference>
<evidence type="ECO:0000259" key="2">
    <source>
        <dbReference type="Pfam" id="PF01764"/>
    </source>
</evidence>
<keyword evidence="1" id="KW-0732">Signal</keyword>
<dbReference type="AlphaFoldDB" id="A0A0C9S865"/>
<dbReference type="InterPro" id="IPR029058">
    <property type="entry name" value="AB_hydrolase_fold"/>
</dbReference>
<dbReference type="PANTHER" id="PTHR45856:SF11">
    <property type="entry name" value="FUNGAL LIPASE-LIKE DOMAIN-CONTAINING PROTEIN"/>
    <property type="match status" value="1"/>
</dbReference>
<dbReference type="GO" id="GO:0006629">
    <property type="term" value="P:lipid metabolic process"/>
    <property type="evidence" value="ECO:0007669"/>
    <property type="project" value="InterPro"/>
</dbReference>
<feature type="chain" id="PRO_5002212893" evidence="1">
    <location>
        <begin position="28"/>
        <end position="366"/>
    </location>
</feature>
<organism evidence="3">
    <name type="scientific">Wollemia nobilis</name>
    <dbReference type="NCBI Taxonomy" id="56998"/>
    <lineage>
        <taxon>Eukaryota</taxon>
        <taxon>Viridiplantae</taxon>
        <taxon>Streptophyta</taxon>
        <taxon>Embryophyta</taxon>
        <taxon>Tracheophyta</taxon>
        <taxon>Spermatophyta</taxon>
        <taxon>Pinopsida</taxon>
        <taxon>Pinidae</taxon>
        <taxon>Conifers II</taxon>
        <taxon>Araucariales</taxon>
        <taxon>Araucariaceae</taxon>
        <taxon>Wollemia</taxon>
    </lineage>
</organism>
<sequence>MEHGWRSQNLKYATLLFVLYMSALCAGRELRTEIHDQNLVKHVYEHVYNRTLAMTLVQYASAVYMDDLSALLSWTCSRCNGLTEGFEVIELIVDIQHCLQAFVGIAEDLNAIVIAFRGTQENSLQNWVEDLFCKKLDLSYPDMPGAMVHHGFYSAYHNTSLRPRIVEAVQVAQQKRDGFTIMVTGHSMGGAMAAFCALDLAVNFGVDDIEVMTFGQPRVGNSIFASYYSTLVPKTIRVTHEHDIVPHLPPYYTHFPRWTYFHFPREVWLYDIGFGSLTYEAEKICDKSGEDPSCSRSVSGNSVADHLLYYGVSLQSETWGSCGIPWQQAQMNKADDALDNIIPSVELRAPLVLPKGQIDSSQHSSM</sequence>
<evidence type="ECO:0000256" key="1">
    <source>
        <dbReference type="SAM" id="SignalP"/>
    </source>
</evidence>